<dbReference type="EMBL" id="JADKPN010000020">
    <property type="protein sequence ID" value="MBF4765934.1"/>
    <property type="molecule type" value="Genomic_DNA"/>
</dbReference>
<sequence>MEPALQETFLMERYWPGAGRADVATAEEHLCRAAGELSRDGIPIRIVSSTWVPADEVVLTLFEAGEEDDVLEVSRRGGYPFDRMQRVEVVTEASRRWRGYDEHVRYQAR</sequence>
<dbReference type="RefSeq" id="WP_194709114.1">
    <property type="nucleotide sequence ID" value="NZ_JADKPN010000020.1"/>
</dbReference>
<evidence type="ECO:0000313" key="1">
    <source>
        <dbReference type="EMBL" id="MBF4765934.1"/>
    </source>
</evidence>
<dbReference type="AlphaFoldDB" id="A0A930VEB9"/>
<dbReference type="Proteomes" id="UP000640489">
    <property type="component" value="Unassembled WGS sequence"/>
</dbReference>
<keyword evidence="2" id="KW-1185">Reference proteome</keyword>
<evidence type="ECO:0000313" key="2">
    <source>
        <dbReference type="Proteomes" id="UP000640489"/>
    </source>
</evidence>
<proteinExistence type="predicted"/>
<protein>
    <submittedName>
        <fullName evidence="1">Uncharacterized protein</fullName>
    </submittedName>
</protein>
<name>A0A930VEB9_9ACTN</name>
<gene>
    <name evidence="1" type="ORF">ISU07_22595</name>
</gene>
<comment type="caution">
    <text evidence="1">The sequence shown here is derived from an EMBL/GenBank/DDBJ whole genome shotgun (WGS) entry which is preliminary data.</text>
</comment>
<organism evidence="1 2">
    <name type="scientific">Nocardioides islandensis</name>
    <dbReference type="NCBI Taxonomy" id="433663"/>
    <lineage>
        <taxon>Bacteria</taxon>
        <taxon>Bacillati</taxon>
        <taxon>Actinomycetota</taxon>
        <taxon>Actinomycetes</taxon>
        <taxon>Propionibacteriales</taxon>
        <taxon>Nocardioidaceae</taxon>
        <taxon>Nocardioides</taxon>
    </lineage>
</organism>
<reference evidence="1" key="1">
    <citation type="submission" date="2020-11" db="EMBL/GenBank/DDBJ databases">
        <title>Nocardioides sp. nov., isolated from Soil of Cynanchum wilfordii Hemsley rhizosphere.</title>
        <authorList>
            <person name="Lee J.-S."/>
            <person name="Suh M.K."/>
            <person name="Kim J.-S."/>
        </authorList>
    </citation>
    <scope>NUCLEOTIDE SEQUENCE</scope>
    <source>
        <strain evidence="1">KCTC 19275</strain>
    </source>
</reference>
<accession>A0A930VEB9</accession>